<name>A0A9P0D617_9CUCU</name>
<keyword evidence="2" id="KW-1003">Cell membrane</keyword>
<dbReference type="InterPro" id="IPR013604">
    <property type="entry name" value="7TM_chemorcpt"/>
</dbReference>
<proteinExistence type="predicted"/>
<dbReference type="OrthoDB" id="6366728at2759"/>
<keyword evidence="4" id="KW-1133">Transmembrane helix</keyword>
<dbReference type="GO" id="GO:0005886">
    <property type="term" value="C:plasma membrane"/>
    <property type="evidence" value="ECO:0007669"/>
    <property type="project" value="UniProtKB-SubCell"/>
</dbReference>
<accession>A0A9P0D617</accession>
<keyword evidence="3" id="KW-0812">Transmembrane</keyword>
<evidence type="ECO:0000256" key="5">
    <source>
        <dbReference type="ARBA" id="ARBA00023136"/>
    </source>
</evidence>
<dbReference type="GO" id="GO:0050909">
    <property type="term" value="P:sensory perception of taste"/>
    <property type="evidence" value="ECO:0007669"/>
    <property type="project" value="InterPro"/>
</dbReference>
<dbReference type="AlphaFoldDB" id="A0A9P0D617"/>
<protein>
    <submittedName>
        <fullName evidence="6">Uncharacterized protein</fullName>
    </submittedName>
</protein>
<dbReference type="EMBL" id="OV651820">
    <property type="protein sequence ID" value="CAH1114902.1"/>
    <property type="molecule type" value="Genomic_DNA"/>
</dbReference>
<evidence type="ECO:0000313" key="6">
    <source>
        <dbReference type="EMBL" id="CAH1114902.1"/>
    </source>
</evidence>
<organism evidence="6 7">
    <name type="scientific">Psylliodes chrysocephalus</name>
    <dbReference type="NCBI Taxonomy" id="3402493"/>
    <lineage>
        <taxon>Eukaryota</taxon>
        <taxon>Metazoa</taxon>
        <taxon>Ecdysozoa</taxon>
        <taxon>Arthropoda</taxon>
        <taxon>Hexapoda</taxon>
        <taxon>Insecta</taxon>
        <taxon>Pterygota</taxon>
        <taxon>Neoptera</taxon>
        <taxon>Endopterygota</taxon>
        <taxon>Coleoptera</taxon>
        <taxon>Polyphaga</taxon>
        <taxon>Cucujiformia</taxon>
        <taxon>Chrysomeloidea</taxon>
        <taxon>Chrysomelidae</taxon>
        <taxon>Galerucinae</taxon>
        <taxon>Alticini</taxon>
        <taxon>Psylliodes</taxon>
    </lineage>
</organism>
<reference evidence="6" key="1">
    <citation type="submission" date="2022-01" db="EMBL/GenBank/DDBJ databases">
        <authorList>
            <person name="King R."/>
        </authorList>
    </citation>
    <scope>NUCLEOTIDE SEQUENCE</scope>
</reference>
<sequence>MWGFLKQAELYEISSACDWTVEQLQRVGSSAHKILIRKRNMQIEQKLLTFSYQMSHNKFSFTVFDLFKINRTLVLNLISSSSGIVVMLIQYQEAINQDQCI</sequence>
<evidence type="ECO:0000256" key="2">
    <source>
        <dbReference type="ARBA" id="ARBA00022475"/>
    </source>
</evidence>
<evidence type="ECO:0000256" key="3">
    <source>
        <dbReference type="ARBA" id="ARBA00022692"/>
    </source>
</evidence>
<dbReference type="Proteomes" id="UP001153636">
    <property type="component" value="Chromosome 8"/>
</dbReference>
<keyword evidence="5" id="KW-0472">Membrane</keyword>
<evidence type="ECO:0000256" key="1">
    <source>
        <dbReference type="ARBA" id="ARBA00004651"/>
    </source>
</evidence>
<keyword evidence="7" id="KW-1185">Reference proteome</keyword>
<comment type="subcellular location">
    <subcellularLocation>
        <location evidence="1">Cell membrane</location>
        <topology evidence="1">Multi-pass membrane protein</topology>
    </subcellularLocation>
</comment>
<evidence type="ECO:0000313" key="7">
    <source>
        <dbReference type="Proteomes" id="UP001153636"/>
    </source>
</evidence>
<dbReference type="Pfam" id="PF08395">
    <property type="entry name" value="7tm_7"/>
    <property type="match status" value="1"/>
</dbReference>
<evidence type="ECO:0000256" key="4">
    <source>
        <dbReference type="ARBA" id="ARBA00022989"/>
    </source>
</evidence>
<gene>
    <name evidence="6" type="ORF">PSYICH_LOCUS14792</name>
</gene>